<dbReference type="EMBL" id="QFYS01000001">
    <property type="protein sequence ID" value="RAK68800.1"/>
    <property type="molecule type" value="Genomic_DNA"/>
</dbReference>
<proteinExistence type="predicted"/>
<gene>
    <name evidence="1" type="ORF">DJ019_01955</name>
</gene>
<comment type="caution">
    <text evidence="1">The sequence shown here is derived from an EMBL/GenBank/DDBJ whole genome shotgun (WGS) entry which is preliminary data.</text>
</comment>
<dbReference type="Proteomes" id="UP000249524">
    <property type="component" value="Unassembled WGS sequence"/>
</dbReference>
<dbReference type="RefSeq" id="WP_111274292.1">
    <property type="nucleotide sequence ID" value="NZ_QFYS01000001.1"/>
</dbReference>
<protein>
    <submittedName>
        <fullName evidence="1">Uncharacterized protein</fullName>
    </submittedName>
</protein>
<dbReference type="AlphaFoldDB" id="A0A328BN72"/>
<sequence length="65" mass="7087">MTVAELIAKLQAAPQDARVVVIDDWELRPVSGAQAYKVEGDFYDQPGEVRLGRGVKLGDFVVEIG</sequence>
<keyword evidence="2" id="KW-1185">Reference proteome</keyword>
<evidence type="ECO:0000313" key="2">
    <source>
        <dbReference type="Proteomes" id="UP000249524"/>
    </source>
</evidence>
<accession>A0A328BN72</accession>
<organism evidence="1 2">
    <name type="scientific">Phenylobacterium kunshanense</name>
    <dbReference type="NCBI Taxonomy" id="1445034"/>
    <lineage>
        <taxon>Bacteria</taxon>
        <taxon>Pseudomonadati</taxon>
        <taxon>Pseudomonadota</taxon>
        <taxon>Alphaproteobacteria</taxon>
        <taxon>Caulobacterales</taxon>
        <taxon>Caulobacteraceae</taxon>
        <taxon>Phenylobacterium</taxon>
    </lineage>
</organism>
<name>A0A328BN72_9CAUL</name>
<reference evidence="1 2" key="1">
    <citation type="submission" date="2018-05" db="EMBL/GenBank/DDBJ databases">
        <authorList>
            <person name="Lanie J.A."/>
            <person name="Ng W.-L."/>
            <person name="Kazmierczak K.M."/>
            <person name="Andrzejewski T.M."/>
            <person name="Davidsen T.M."/>
            <person name="Wayne K.J."/>
            <person name="Tettelin H."/>
            <person name="Glass J.I."/>
            <person name="Rusch D."/>
            <person name="Podicherti R."/>
            <person name="Tsui H.-C.T."/>
            <person name="Winkler M.E."/>
        </authorList>
    </citation>
    <scope>NUCLEOTIDE SEQUENCE [LARGE SCALE GENOMIC DNA]</scope>
    <source>
        <strain evidence="1 2">BUT-10</strain>
    </source>
</reference>
<evidence type="ECO:0000313" key="1">
    <source>
        <dbReference type="EMBL" id="RAK68800.1"/>
    </source>
</evidence>